<dbReference type="AlphaFoldDB" id="A0A8H5G1R5"/>
<gene>
    <name evidence="2" type="ORF">D9758_013749</name>
</gene>
<evidence type="ECO:0000313" key="3">
    <source>
        <dbReference type="Proteomes" id="UP000559256"/>
    </source>
</evidence>
<sequence length="116" mass="12188">MPPLRCFPLLFCNNQIDANANVPLLSNPHAATLGAVHNTNVDCPGSTSASTSTSLPDSDSDSDSLTHTLPNPTTTATHPTSNTNDANVDTCSGFLTHANAISNTTISPYYPYRLQA</sequence>
<name>A0A8H5G1R5_9AGAR</name>
<keyword evidence="3" id="KW-1185">Reference proteome</keyword>
<dbReference type="Proteomes" id="UP000559256">
    <property type="component" value="Unassembled WGS sequence"/>
</dbReference>
<feature type="region of interest" description="Disordered" evidence="1">
    <location>
        <begin position="43"/>
        <end position="88"/>
    </location>
</feature>
<dbReference type="EMBL" id="JAACJM010000053">
    <property type="protein sequence ID" value="KAF5356714.1"/>
    <property type="molecule type" value="Genomic_DNA"/>
</dbReference>
<protein>
    <submittedName>
        <fullName evidence="2">Uncharacterized protein</fullName>
    </submittedName>
</protein>
<feature type="compositionally biased region" description="Low complexity" evidence="1">
    <location>
        <begin position="46"/>
        <end position="84"/>
    </location>
</feature>
<evidence type="ECO:0000313" key="2">
    <source>
        <dbReference type="EMBL" id="KAF5356714.1"/>
    </source>
</evidence>
<reference evidence="2 3" key="1">
    <citation type="journal article" date="2020" name="ISME J.">
        <title>Uncovering the hidden diversity of litter-decomposition mechanisms in mushroom-forming fungi.</title>
        <authorList>
            <person name="Floudas D."/>
            <person name="Bentzer J."/>
            <person name="Ahren D."/>
            <person name="Johansson T."/>
            <person name="Persson P."/>
            <person name="Tunlid A."/>
        </authorList>
    </citation>
    <scope>NUCLEOTIDE SEQUENCE [LARGE SCALE GENOMIC DNA]</scope>
    <source>
        <strain evidence="2 3">CBS 291.85</strain>
    </source>
</reference>
<accession>A0A8H5G1R5</accession>
<organism evidence="2 3">
    <name type="scientific">Tetrapyrgos nigripes</name>
    <dbReference type="NCBI Taxonomy" id="182062"/>
    <lineage>
        <taxon>Eukaryota</taxon>
        <taxon>Fungi</taxon>
        <taxon>Dikarya</taxon>
        <taxon>Basidiomycota</taxon>
        <taxon>Agaricomycotina</taxon>
        <taxon>Agaricomycetes</taxon>
        <taxon>Agaricomycetidae</taxon>
        <taxon>Agaricales</taxon>
        <taxon>Marasmiineae</taxon>
        <taxon>Marasmiaceae</taxon>
        <taxon>Tetrapyrgos</taxon>
    </lineage>
</organism>
<evidence type="ECO:0000256" key="1">
    <source>
        <dbReference type="SAM" id="MobiDB-lite"/>
    </source>
</evidence>
<comment type="caution">
    <text evidence="2">The sequence shown here is derived from an EMBL/GenBank/DDBJ whole genome shotgun (WGS) entry which is preliminary data.</text>
</comment>
<proteinExistence type="predicted"/>